<evidence type="ECO:0000256" key="1">
    <source>
        <dbReference type="ARBA" id="ARBA00010098"/>
    </source>
</evidence>
<dbReference type="InterPro" id="IPR007991">
    <property type="entry name" value="RNA_pol_I_trans_ini_fac_RRN3"/>
</dbReference>
<reference evidence="2 3" key="1">
    <citation type="submission" date="2024-12" db="EMBL/GenBank/DDBJ databases">
        <title>The unique morphological basis and parallel evolutionary history of personate flowers in Penstemon.</title>
        <authorList>
            <person name="Depatie T.H."/>
            <person name="Wessinger C.A."/>
        </authorList>
    </citation>
    <scope>NUCLEOTIDE SEQUENCE [LARGE SCALE GENOMIC DNA]</scope>
    <source>
        <strain evidence="2">WTNN_2</strain>
        <tissue evidence="2">Leaf</tissue>
    </source>
</reference>
<evidence type="ECO:0000313" key="3">
    <source>
        <dbReference type="Proteomes" id="UP001634393"/>
    </source>
</evidence>
<keyword evidence="3" id="KW-1185">Reference proteome</keyword>
<dbReference type="PANTHER" id="PTHR12790">
    <property type="entry name" value="TRANSCRIPTION INITIATION FACTOR IA RRN3"/>
    <property type="match status" value="1"/>
</dbReference>
<comment type="similarity">
    <text evidence="1">Belongs to the RRN3 family.</text>
</comment>
<evidence type="ECO:0000313" key="2">
    <source>
        <dbReference type="EMBL" id="KAL3817943.1"/>
    </source>
</evidence>
<sequence length="623" mass="71370">MGTPDMDEQSFTDSELYYHIRNALKAAIQGDCDFYDQIVSVIHHKERLVAEEVALLVTCLKAIAGAVSCMHIIHHKKLFGAIFEMNLWDYGTDVVDALMELLISLASASGEYIDLCLELLVNNFTPPVYSTSYFMETLKHPHGLYKKNQVLDRIHTTLKNIANIVPLSPLRLEKIVRERMPNIYAREPFIVMYVENMMRLETGVMGEIVGSSMIVAVVDRLIDLDVEIAWDEILQDDFHKGIFDMELENLEGHTDYIEQDCNELTREALIQRFFSGNLVAEKLDSLMVLTFEHLKSCHGSGRLVQVFETLLHSFQKTILTAYKSKFAQFVMFYASSLDPDYCGKKFASLLVDIFGSSAIPEWRMSAVAYLASYLARSKFLSISFVATVLGSVVNWCFEYCKNQDGDINPKAHKVFYAGCQATMYVLCFRMRQMLAVPRVKSQLQLMLVEDILKHRLKPLEVCLPSIVEEFLRLAKANDIFSLPESITDYCLLESEHSQAFGGTERFDMFFPFDPCLLRKCDRFIRPNYVYWSMVRSTYEEDDDECTSDEEVAEAYTCENGLNIPDNRSNRSYDELNSDVDEFDYSLDKMSITPRDSSIKFGGRIQRFSQMPSKIRPSTSPESL</sequence>
<organism evidence="2 3">
    <name type="scientific">Penstemon smallii</name>
    <dbReference type="NCBI Taxonomy" id="265156"/>
    <lineage>
        <taxon>Eukaryota</taxon>
        <taxon>Viridiplantae</taxon>
        <taxon>Streptophyta</taxon>
        <taxon>Embryophyta</taxon>
        <taxon>Tracheophyta</taxon>
        <taxon>Spermatophyta</taxon>
        <taxon>Magnoliopsida</taxon>
        <taxon>eudicotyledons</taxon>
        <taxon>Gunneridae</taxon>
        <taxon>Pentapetalae</taxon>
        <taxon>asterids</taxon>
        <taxon>lamiids</taxon>
        <taxon>Lamiales</taxon>
        <taxon>Plantaginaceae</taxon>
        <taxon>Cheloneae</taxon>
        <taxon>Penstemon</taxon>
    </lineage>
</organism>
<name>A0ABD3S0D1_9LAMI</name>
<protein>
    <recommendedName>
        <fullName evidence="4">RNA polymerase I-specific transcription initiation factor RRN3</fullName>
    </recommendedName>
</protein>
<gene>
    <name evidence="2" type="ORF">ACJIZ3_003848</name>
</gene>
<dbReference type="Proteomes" id="UP001634393">
    <property type="component" value="Unassembled WGS sequence"/>
</dbReference>
<dbReference type="AlphaFoldDB" id="A0ABD3S0D1"/>
<dbReference type="PANTHER" id="PTHR12790:SF0">
    <property type="entry name" value="RNA POLYMERASE I-SPECIFIC TRANSCRIPTION INITIATION FACTOR RRN3-RELATED"/>
    <property type="match status" value="1"/>
</dbReference>
<proteinExistence type="inferred from homology"/>
<comment type="caution">
    <text evidence="2">The sequence shown here is derived from an EMBL/GenBank/DDBJ whole genome shotgun (WGS) entry which is preliminary data.</text>
</comment>
<dbReference type="EMBL" id="JBJXBP010000007">
    <property type="protein sequence ID" value="KAL3817943.1"/>
    <property type="molecule type" value="Genomic_DNA"/>
</dbReference>
<evidence type="ECO:0008006" key="4">
    <source>
        <dbReference type="Google" id="ProtNLM"/>
    </source>
</evidence>
<accession>A0ABD3S0D1</accession>
<dbReference type="Pfam" id="PF05327">
    <property type="entry name" value="RRN3"/>
    <property type="match status" value="1"/>
</dbReference>